<organism evidence="1 2">
    <name type="scientific">Candidula unifasciata</name>
    <dbReference type="NCBI Taxonomy" id="100452"/>
    <lineage>
        <taxon>Eukaryota</taxon>
        <taxon>Metazoa</taxon>
        <taxon>Spiralia</taxon>
        <taxon>Lophotrochozoa</taxon>
        <taxon>Mollusca</taxon>
        <taxon>Gastropoda</taxon>
        <taxon>Heterobranchia</taxon>
        <taxon>Euthyneura</taxon>
        <taxon>Panpulmonata</taxon>
        <taxon>Eupulmonata</taxon>
        <taxon>Stylommatophora</taxon>
        <taxon>Helicina</taxon>
        <taxon>Helicoidea</taxon>
        <taxon>Geomitridae</taxon>
        <taxon>Candidula</taxon>
    </lineage>
</organism>
<dbReference type="GO" id="GO:0007018">
    <property type="term" value="P:microtubule-based movement"/>
    <property type="evidence" value="ECO:0007669"/>
    <property type="project" value="InterPro"/>
</dbReference>
<evidence type="ECO:0000313" key="2">
    <source>
        <dbReference type="Proteomes" id="UP000678393"/>
    </source>
</evidence>
<protein>
    <submittedName>
        <fullName evidence="1">Uncharacterized protein</fullName>
    </submittedName>
</protein>
<keyword evidence="2" id="KW-1185">Reference proteome</keyword>
<dbReference type="OrthoDB" id="6251484at2759"/>
<feature type="non-terminal residue" evidence="1">
    <location>
        <position position="1"/>
    </location>
</feature>
<sequence length="135" mass="15679">VQFFADHLEKYNTQHKMALHIVEKRPTGMLLVDATKMKSLLIPSPLRCLEAIYEMLPVLARKEVDRLIAELQDASFKLEVVPTTTLEFVSALSFLDEIQIRIEPLEREAMVVKEIYELMEHFHVPMPDVDLVVYQ</sequence>
<feature type="non-terminal residue" evidence="1">
    <location>
        <position position="135"/>
    </location>
</feature>
<dbReference type="GO" id="GO:0030286">
    <property type="term" value="C:dynein complex"/>
    <property type="evidence" value="ECO:0007669"/>
    <property type="project" value="InterPro"/>
</dbReference>
<gene>
    <name evidence="1" type="ORF">CUNI_LOCUS7151</name>
</gene>
<dbReference type="GO" id="GO:0051959">
    <property type="term" value="F:dynein light intermediate chain binding"/>
    <property type="evidence" value="ECO:0007669"/>
    <property type="project" value="InterPro"/>
</dbReference>
<dbReference type="InterPro" id="IPR026983">
    <property type="entry name" value="DHC"/>
</dbReference>
<reference evidence="1" key="1">
    <citation type="submission" date="2021-04" db="EMBL/GenBank/DDBJ databases">
        <authorList>
            <consortium name="Molecular Ecology Group"/>
        </authorList>
    </citation>
    <scope>NUCLEOTIDE SEQUENCE</scope>
</reference>
<accession>A0A8S3YWV3</accession>
<dbReference type="EMBL" id="CAJHNH020001113">
    <property type="protein sequence ID" value="CAG5121593.1"/>
    <property type="molecule type" value="Genomic_DNA"/>
</dbReference>
<dbReference type="GO" id="GO:0045505">
    <property type="term" value="F:dynein intermediate chain binding"/>
    <property type="evidence" value="ECO:0007669"/>
    <property type="project" value="InterPro"/>
</dbReference>
<evidence type="ECO:0000313" key="1">
    <source>
        <dbReference type="EMBL" id="CAG5121593.1"/>
    </source>
</evidence>
<dbReference type="PANTHER" id="PTHR45703:SF36">
    <property type="entry name" value="DYNEIN HEAVY CHAIN, CYTOPLASMIC"/>
    <property type="match status" value="1"/>
</dbReference>
<dbReference type="Proteomes" id="UP000678393">
    <property type="component" value="Unassembled WGS sequence"/>
</dbReference>
<name>A0A8S3YWV3_9EUPU</name>
<dbReference type="PANTHER" id="PTHR45703">
    <property type="entry name" value="DYNEIN HEAVY CHAIN"/>
    <property type="match status" value="1"/>
</dbReference>
<dbReference type="AlphaFoldDB" id="A0A8S3YWV3"/>
<proteinExistence type="predicted"/>
<comment type="caution">
    <text evidence="1">The sequence shown here is derived from an EMBL/GenBank/DDBJ whole genome shotgun (WGS) entry which is preliminary data.</text>
</comment>